<dbReference type="EMBL" id="CP059674">
    <property type="protein sequence ID" value="QMT98548.1"/>
    <property type="molecule type" value="Genomic_DNA"/>
</dbReference>
<dbReference type="RefSeq" id="WP_182078827.1">
    <property type="nucleotide sequence ID" value="NZ_CP059674.1"/>
</dbReference>
<evidence type="ECO:0000313" key="10">
    <source>
        <dbReference type="Proteomes" id="UP000514704"/>
    </source>
</evidence>
<organism evidence="9 10">
    <name type="scientific">Mycoplasma tullyi</name>
    <dbReference type="NCBI Taxonomy" id="1612150"/>
    <lineage>
        <taxon>Bacteria</taxon>
        <taxon>Bacillati</taxon>
        <taxon>Mycoplasmatota</taxon>
        <taxon>Mollicutes</taxon>
        <taxon>Mycoplasmataceae</taxon>
        <taxon>Mycoplasma</taxon>
    </lineage>
</organism>
<evidence type="ECO:0000256" key="1">
    <source>
        <dbReference type="ARBA" id="ARBA00004651"/>
    </source>
</evidence>
<proteinExistence type="inferred from homology"/>
<evidence type="ECO:0000256" key="6">
    <source>
        <dbReference type="ARBA" id="ARBA00038076"/>
    </source>
</evidence>
<dbReference type="Pfam" id="PF02687">
    <property type="entry name" value="FtsX"/>
    <property type="match status" value="2"/>
</dbReference>
<feature type="transmembrane region" description="Helical" evidence="7">
    <location>
        <begin position="678"/>
        <end position="702"/>
    </location>
</feature>
<evidence type="ECO:0000256" key="2">
    <source>
        <dbReference type="ARBA" id="ARBA00022475"/>
    </source>
</evidence>
<name>A0A7D7U6F2_9MOLU</name>
<feature type="transmembrane region" description="Helical" evidence="7">
    <location>
        <begin position="1237"/>
        <end position="1258"/>
    </location>
</feature>
<feature type="transmembrane region" description="Helical" evidence="7">
    <location>
        <begin position="1279"/>
        <end position="1312"/>
    </location>
</feature>
<feature type="transmembrane region" description="Helical" evidence="7">
    <location>
        <begin position="513"/>
        <end position="535"/>
    </location>
</feature>
<dbReference type="Proteomes" id="UP000514704">
    <property type="component" value="Chromosome"/>
</dbReference>
<dbReference type="KEGG" id="mtuy:H3143_00095"/>
<reference evidence="9 10" key="1">
    <citation type="journal article" date="2017" name="Int. J. Syst. Evol. Microbiol.">
        <title>Mycoplasma tullyi sp. nov., isolated from penguins of the genus Spheniscus.</title>
        <authorList>
            <person name="Yavari C.A."/>
            <person name="Ramirez A.S."/>
            <person name="Nicholas R.A.J."/>
            <person name="Radford A.D."/>
            <person name="Darby A.C."/>
            <person name="Bradbury J.M."/>
        </authorList>
    </citation>
    <scope>NUCLEOTIDE SEQUENCE [LARGE SCALE GENOMIC DNA]</scope>
    <source>
        <strain evidence="9 10">56A97T</strain>
    </source>
</reference>
<keyword evidence="10" id="KW-1185">Reference proteome</keyword>
<dbReference type="PANTHER" id="PTHR30572">
    <property type="entry name" value="MEMBRANE COMPONENT OF TRANSPORTER-RELATED"/>
    <property type="match status" value="1"/>
</dbReference>
<dbReference type="InterPro" id="IPR003838">
    <property type="entry name" value="ABC3_permease_C"/>
</dbReference>
<evidence type="ECO:0000313" key="9">
    <source>
        <dbReference type="EMBL" id="QMT98548.1"/>
    </source>
</evidence>
<evidence type="ECO:0000256" key="7">
    <source>
        <dbReference type="SAM" id="Phobius"/>
    </source>
</evidence>
<keyword evidence="4 7" id="KW-1133">Transmembrane helix</keyword>
<comment type="subcellular location">
    <subcellularLocation>
        <location evidence="1">Cell membrane</location>
        <topology evidence="1">Multi-pass membrane protein</topology>
    </subcellularLocation>
</comment>
<gene>
    <name evidence="9" type="ORF">H3143_00095</name>
</gene>
<protein>
    <submittedName>
        <fullName evidence="9">ABC transporter permease</fullName>
    </submittedName>
</protein>
<feature type="domain" description="ABC3 transporter permease C-terminal" evidence="8">
    <location>
        <begin position="1237"/>
        <end position="1355"/>
    </location>
</feature>
<dbReference type="GO" id="GO:0005886">
    <property type="term" value="C:plasma membrane"/>
    <property type="evidence" value="ECO:0007669"/>
    <property type="project" value="UniProtKB-SubCell"/>
</dbReference>
<keyword evidence="3 7" id="KW-0812">Transmembrane</keyword>
<evidence type="ECO:0000256" key="4">
    <source>
        <dbReference type="ARBA" id="ARBA00022989"/>
    </source>
</evidence>
<feature type="transmembrane region" description="Helical" evidence="7">
    <location>
        <begin position="1318"/>
        <end position="1345"/>
    </location>
</feature>
<dbReference type="GO" id="GO:0022857">
    <property type="term" value="F:transmembrane transporter activity"/>
    <property type="evidence" value="ECO:0007669"/>
    <property type="project" value="TreeGrafter"/>
</dbReference>
<evidence type="ECO:0000256" key="5">
    <source>
        <dbReference type="ARBA" id="ARBA00023136"/>
    </source>
</evidence>
<feature type="transmembrane region" description="Helical" evidence="7">
    <location>
        <begin position="601"/>
        <end position="629"/>
    </location>
</feature>
<keyword evidence="2" id="KW-1003">Cell membrane</keyword>
<dbReference type="PANTHER" id="PTHR30572:SF4">
    <property type="entry name" value="ABC TRANSPORTER PERMEASE YTRF"/>
    <property type="match status" value="1"/>
</dbReference>
<feature type="transmembrane region" description="Helical" evidence="7">
    <location>
        <begin position="555"/>
        <end position="581"/>
    </location>
</feature>
<comment type="similarity">
    <text evidence="6">Belongs to the ABC-4 integral membrane protein family.</text>
</comment>
<feature type="domain" description="ABC3 transporter permease C-terminal" evidence="8">
    <location>
        <begin position="514"/>
        <end position="633"/>
    </location>
</feature>
<dbReference type="InterPro" id="IPR050250">
    <property type="entry name" value="Macrolide_Exporter_MacB"/>
</dbReference>
<keyword evidence="5 7" id="KW-0472">Membrane</keyword>
<accession>A0A7D7U6F2</accession>
<evidence type="ECO:0000259" key="8">
    <source>
        <dbReference type="Pfam" id="PF02687"/>
    </source>
</evidence>
<sequence>MFNLIKSVIRSFKKAKVALISLTFLIFLSSLTYSLLDNTNKNLESSYAYVNQKGNAADLVINEKYDFGTLQFDSQPSIVNPNVDLSNTNKVHIFLSPESITPYLNTIIDHDSANIYTNLISFDLNLNSNLSNQQKINLVQNEIVNASNRLRNQLQSDPNAKIDKILNEENIEFERYESLDVSEGDLQKKIVRTNSDYKVDKLVLYDGQMISNAGHNYQQIVDQFVKLKADYNQLRPEQIPGFIKDNQDLKSILTIVLTGINEKTNNANLAKFVDAAKKVVNNQPLDSNDQQRIREFINTETNPINNNWSINFQWKYQIVPLSIRLINPSSYFVIVSASNWKQDQELDGKMIFNDQEVIDQLMSLNGDAFMERFNMIDDRFKIHIDQTSYLILGTGVSPEFVYPIYSFTNFIPNPTSQRIYYVNDYGYSRLREAFSTNPIETNIVGRFKNRELTQAQRQAALDKINDWASINMAWPPNFKSAYFSNDLSNILNLTAARTTFIPSLLNTIKNTSLMLMAIIILLALMVGILIVKNYIDKNRQTLGILLANGFNKTKINLSMAIFSFIPSLIGGMAGYILGYILQKVAINAFSSFWFIPVELRQFSATALITSFFLPVVIFGFTSFLVSVYLMRKNVVDSLKNDSEYKVSKISVFVKKPISILSIMSRFRISIAFNSMWKLFLLCLLSSATMIVLIFSLSTLSVYDKAKNDTFTANNYKYYVDLATPTQQSGLIKFQEFKDLGKTDPVLPGWEDHKNYFLANSRTDPNQAGWDNLHIVGLSDIIDQSSKITYLKNYVQSKIGLDYLIGLGVLSANPWSLSSSLMPSNQAAASEKSYEIFLQAIANNVYPKLKTPADNDPSYYIKIVFDPQLNRNVYEINQDQALRGGVLKPEFIHFLVQQFENISNNTYGLVDYKITYNVIGLGAKTIGNIKDKESPKFAYTRIDVTTDNDQKFQIRGIKDWVKTTNLNDIDRDAYLGPILIDTNNKVINQELFAKTDENPLIINEYVAKNNNWKVGDTIDFTITNRVDRISDKLNIINHEEYLKNQKVKFKIIGISNAARDNDLYTSYDLANKLLGFSDFEIEHKLPFNGYYSDDLDAFERSTPLFSESGLLPSTSNFSVDNKQLQKIIRNSVLNFQSTRKLANPYDQLSSTRQAYVDDYKALLVALGDVKNLNDNSNNYQQWTELKADDSSVGDYIKKLVSVYGALPYNTMINFLYNSSSNRTIFENISKTSLTIQNVIVAMIVPIVTLIVILISNMLIDELKKIAIRMKALGFSDRAIIFSFLSIYIPVFIFGLLVGGPLSLILVNIYNLIILKSASIAIFTTISIFHVLGALTGVMGIFSISFFSNWYTLRRMKIAQEIKNY</sequence>
<evidence type="ECO:0000256" key="3">
    <source>
        <dbReference type="ARBA" id="ARBA00022692"/>
    </source>
</evidence>